<comment type="catalytic activity">
    <reaction evidence="1 10">
        <text>Transfers a segment of a (1-&gt;4)-alpha-D-glucan chain to a primary hydroxy group in a similar glucan chain.</text>
        <dbReference type="EC" id="2.4.1.18"/>
    </reaction>
</comment>
<comment type="pathway">
    <text evidence="3 10">Glycan biosynthesis; glycogen biosynthesis.</text>
</comment>
<evidence type="ECO:0000256" key="1">
    <source>
        <dbReference type="ARBA" id="ARBA00000826"/>
    </source>
</evidence>
<dbReference type="InterPro" id="IPR037439">
    <property type="entry name" value="Branching_enzy"/>
</dbReference>
<dbReference type="InterPro" id="IPR004193">
    <property type="entry name" value="Glyco_hydro_13_N"/>
</dbReference>
<dbReference type="InterPro" id="IPR014756">
    <property type="entry name" value="Ig_E-set"/>
</dbReference>
<dbReference type="SUPFAM" id="SSF51011">
    <property type="entry name" value="Glycosyl hydrolase domain"/>
    <property type="match status" value="1"/>
</dbReference>
<evidence type="ECO:0000256" key="9">
    <source>
        <dbReference type="ARBA" id="ARBA00023277"/>
    </source>
</evidence>
<dbReference type="NCBIfam" id="NF003811">
    <property type="entry name" value="PRK05402.1"/>
    <property type="match status" value="1"/>
</dbReference>
<dbReference type="InterPro" id="IPR006048">
    <property type="entry name" value="A-amylase/branching_C"/>
</dbReference>
<dbReference type="UniPathway" id="UPA00164"/>
<feature type="domain" description="Glycosyl hydrolase family 13 catalytic" evidence="12">
    <location>
        <begin position="273"/>
        <end position="622"/>
    </location>
</feature>
<gene>
    <name evidence="10 13" type="primary">glgB</name>
    <name evidence="13" type="ORF">HMPREF0758_1064</name>
</gene>
<keyword evidence="7 10" id="KW-0808">Transferase</keyword>
<dbReference type="Gene3D" id="2.60.40.10">
    <property type="entry name" value="Immunoglobulins"/>
    <property type="match status" value="2"/>
</dbReference>
<dbReference type="CDD" id="cd02855">
    <property type="entry name" value="E_set_GBE_prok_N"/>
    <property type="match status" value="1"/>
</dbReference>
<evidence type="ECO:0000256" key="4">
    <source>
        <dbReference type="ARBA" id="ARBA00009000"/>
    </source>
</evidence>
<comment type="similarity">
    <text evidence="4 10">Belongs to the glycosyl hydrolase 13 family. GlgB subfamily.</text>
</comment>
<organism evidence="13 14">
    <name type="scientific">Serratia odorifera DSM 4582</name>
    <dbReference type="NCBI Taxonomy" id="667129"/>
    <lineage>
        <taxon>Bacteria</taxon>
        <taxon>Pseudomonadati</taxon>
        <taxon>Pseudomonadota</taxon>
        <taxon>Gammaproteobacteria</taxon>
        <taxon>Enterobacterales</taxon>
        <taxon>Yersiniaceae</taxon>
        <taxon>Serratia</taxon>
    </lineage>
</organism>
<reference evidence="13 14" key="1">
    <citation type="submission" date="2010-01" db="EMBL/GenBank/DDBJ databases">
        <authorList>
            <person name="Muzny D."/>
            <person name="Qin X."/>
            <person name="Deng J."/>
            <person name="Jiang H."/>
            <person name="Liu Y."/>
            <person name="Qu J."/>
            <person name="Song X.-Z."/>
            <person name="Zhang L."/>
            <person name="Thornton R."/>
            <person name="Coyle M."/>
            <person name="Francisco L."/>
            <person name="Jackson L."/>
            <person name="Javaid M."/>
            <person name="Korchina V."/>
            <person name="Kovar C."/>
            <person name="Mata R."/>
            <person name="Mathew T."/>
            <person name="Ngo R."/>
            <person name="Nguyen L."/>
            <person name="Nguyen N."/>
            <person name="Okwuonu G."/>
            <person name="Ongeri F."/>
            <person name="Pham C."/>
            <person name="Simmons D."/>
            <person name="Wilczek-Boney K."/>
            <person name="Hale W."/>
            <person name="Jakkamsetti A."/>
            <person name="Pham P."/>
            <person name="Ruth R."/>
            <person name="San Lucas F."/>
            <person name="Warren J."/>
            <person name="Zhang J."/>
            <person name="Zhao Z."/>
            <person name="Zhou C."/>
            <person name="Zhu D."/>
            <person name="Lee S."/>
            <person name="Bess C."/>
            <person name="Blankenburg K."/>
            <person name="Forbes L."/>
            <person name="Fu Q."/>
            <person name="Gubbala S."/>
            <person name="Hirani K."/>
            <person name="Jayaseelan J.C."/>
            <person name="Lara F."/>
            <person name="Munidasa M."/>
            <person name="Palculict T."/>
            <person name="Patil S."/>
            <person name="Pu L.-L."/>
            <person name="Saada N."/>
            <person name="Tang L."/>
            <person name="Weissenberger G."/>
            <person name="Zhu Y."/>
            <person name="Hemphill L."/>
            <person name="Shang Y."/>
            <person name="Youmans B."/>
            <person name="Ayvaz T."/>
            <person name="Ross M."/>
            <person name="Santibanez J."/>
            <person name="Aqrawi P."/>
            <person name="Gross S."/>
            <person name="Joshi V."/>
            <person name="Fowler G."/>
            <person name="Nazareth L."/>
            <person name="Reid J."/>
            <person name="Worley K."/>
            <person name="Petrosino J."/>
            <person name="Highlander S."/>
            <person name="Gibbs R."/>
        </authorList>
    </citation>
    <scope>NUCLEOTIDE SEQUENCE [LARGE SCALE GENOMIC DNA]</scope>
    <source>
        <strain evidence="13 14">DSM 4582</strain>
    </source>
</reference>
<comment type="caution">
    <text evidence="13">The sequence shown here is derived from an EMBL/GenBank/DDBJ whole genome shotgun (WGS) entry which is preliminary data.</text>
</comment>
<dbReference type="PIRSF" id="PIRSF000463">
    <property type="entry name" value="GlgB"/>
    <property type="match status" value="1"/>
</dbReference>
<dbReference type="InterPro" id="IPR017853">
    <property type="entry name" value="GH"/>
</dbReference>
<evidence type="ECO:0000256" key="5">
    <source>
        <dbReference type="ARBA" id="ARBA00022600"/>
    </source>
</evidence>
<dbReference type="PANTHER" id="PTHR43651:SF3">
    <property type="entry name" value="1,4-ALPHA-GLUCAN-BRANCHING ENZYME"/>
    <property type="match status" value="1"/>
</dbReference>
<dbReference type="Proteomes" id="UP000005723">
    <property type="component" value="Unassembled WGS sequence"/>
</dbReference>
<keyword evidence="6 10" id="KW-0328">Glycosyltransferase</keyword>
<dbReference type="STRING" id="667129.HMPREF0758_1064"/>
<feature type="active site" description="Proton donor" evidence="10 11">
    <location>
        <position position="484"/>
    </location>
</feature>
<dbReference type="EMBL" id="ADBY01000021">
    <property type="protein sequence ID" value="EFE97236.1"/>
    <property type="molecule type" value="Genomic_DNA"/>
</dbReference>
<evidence type="ECO:0000313" key="14">
    <source>
        <dbReference type="Proteomes" id="UP000005723"/>
    </source>
</evidence>
<evidence type="ECO:0000256" key="7">
    <source>
        <dbReference type="ARBA" id="ARBA00022679"/>
    </source>
</evidence>
<dbReference type="InterPro" id="IPR013780">
    <property type="entry name" value="Glyco_hydro_b"/>
</dbReference>
<dbReference type="SUPFAM" id="SSF51445">
    <property type="entry name" value="(Trans)glycosidases"/>
    <property type="match status" value="1"/>
</dbReference>
<dbReference type="SUPFAM" id="SSF81296">
    <property type="entry name" value="E set domains"/>
    <property type="match status" value="2"/>
</dbReference>
<evidence type="ECO:0000256" key="6">
    <source>
        <dbReference type="ARBA" id="ARBA00022676"/>
    </source>
</evidence>
<dbReference type="InterPro" id="IPR006047">
    <property type="entry name" value="GH13_cat_dom"/>
</dbReference>
<comment type="function">
    <text evidence="2 10">Catalyzes the formation of the alpha-1,6-glucosidic linkages in glycogen by scission of a 1,4-alpha-linked oligosaccharide from growing alpha-1,4-glucan chains and the subsequent attachment of the oligosaccharide to the alpha-1,6 position.</text>
</comment>
<evidence type="ECO:0000313" key="13">
    <source>
        <dbReference type="EMBL" id="EFE97236.1"/>
    </source>
</evidence>
<dbReference type="GO" id="GO:0005829">
    <property type="term" value="C:cytosol"/>
    <property type="evidence" value="ECO:0007669"/>
    <property type="project" value="TreeGrafter"/>
</dbReference>
<protein>
    <recommendedName>
        <fullName evidence="10">1,4-alpha-glucan branching enzyme GlgB</fullName>
        <ecNumber evidence="10">2.4.1.18</ecNumber>
    </recommendedName>
    <alternativeName>
        <fullName evidence="10">1,4-alpha-D-glucan:1,4-alpha-D-glucan 6-glucosyl-transferase</fullName>
    </alternativeName>
    <alternativeName>
        <fullName evidence="10">Alpha-(1-&gt;4)-glucan branching enzyme</fullName>
    </alternativeName>
    <alternativeName>
        <fullName evidence="10">Glycogen branching enzyme</fullName>
        <shortName evidence="10">BE</shortName>
    </alternativeName>
</protein>
<dbReference type="Gene3D" id="2.60.40.1180">
    <property type="entry name" value="Golgi alpha-mannosidase II"/>
    <property type="match status" value="1"/>
</dbReference>
<dbReference type="GO" id="GO:0005978">
    <property type="term" value="P:glycogen biosynthetic process"/>
    <property type="evidence" value="ECO:0007669"/>
    <property type="project" value="UniProtKB-UniRule"/>
</dbReference>
<keyword evidence="8 10" id="KW-0320">Glycogen biosynthesis</keyword>
<dbReference type="NCBIfam" id="NF008967">
    <property type="entry name" value="PRK12313.1"/>
    <property type="match status" value="1"/>
</dbReference>
<feature type="active site" description="Nucleophile" evidence="10 11">
    <location>
        <position position="431"/>
    </location>
</feature>
<keyword evidence="14" id="KW-1185">Reference proteome</keyword>
<name>D4DYR4_SEROD</name>
<dbReference type="NCBIfam" id="TIGR01515">
    <property type="entry name" value="branching_enzym"/>
    <property type="match status" value="1"/>
</dbReference>
<dbReference type="InterPro" id="IPR044143">
    <property type="entry name" value="GlgB_N_E_set_prok"/>
</dbReference>
<dbReference type="SMART" id="SM00642">
    <property type="entry name" value="Aamy"/>
    <property type="match status" value="1"/>
</dbReference>
<evidence type="ECO:0000256" key="3">
    <source>
        <dbReference type="ARBA" id="ARBA00004964"/>
    </source>
</evidence>
<dbReference type="FunFam" id="2.60.40.10:FF:000169">
    <property type="entry name" value="1,4-alpha-glucan branching enzyme GlgB"/>
    <property type="match status" value="1"/>
</dbReference>
<dbReference type="CDD" id="cd11322">
    <property type="entry name" value="AmyAc_Glg_BE"/>
    <property type="match status" value="1"/>
</dbReference>
<keyword evidence="9 10" id="KW-0119">Carbohydrate metabolism</keyword>
<dbReference type="Pfam" id="PF00128">
    <property type="entry name" value="Alpha-amylase"/>
    <property type="match status" value="1"/>
</dbReference>
<comment type="subunit">
    <text evidence="10">Monomer.</text>
</comment>
<dbReference type="HAMAP" id="MF_00685">
    <property type="entry name" value="GlgB"/>
    <property type="match status" value="1"/>
</dbReference>
<dbReference type="InterPro" id="IPR013783">
    <property type="entry name" value="Ig-like_fold"/>
</dbReference>
<accession>D4DYR4</accession>
<dbReference type="Pfam" id="PF22019">
    <property type="entry name" value="GlgB_N"/>
    <property type="match status" value="1"/>
</dbReference>
<dbReference type="GO" id="GO:0004553">
    <property type="term" value="F:hydrolase activity, hydrolyzing O-glycosyl compounds"/>
    <property type="evidence" value="ECO:0007669"/>
    <property type="project" value="InterPro"/>
</dbReference>
<dbReference type="HOGENOM" id="CLU_004245_3_2_6"/>
<dbReference type="AlphaFoldDB" id="D4DYR4"/>
<evidence type="ECO:0000256" key="11">
    <source>
        <dbReference type="PIRSR" id="PIRSR000463-1"/>
    </source>
</evidence>
<evidence type="ECO:0000256" key="10">
    <source>
        <dbReference type="HAMAP-Rule" id="MF_00685"/>
    </source>
</evidence>
<dbReference type="Pfam" id="PF02806">
    <property type="entry name" value="Alpha-amylase_C"/>
    <property type="match status" value="1"/>
</dbReference>
<evidence type="ECO:0000259" key="12">
    <source>
        <dbReference type="SMART" id="SM00642"/>
    </source>
</evidence>
<dbReference type="GO" id="GO:0043169">
    <property type="term" value="F:cation binding"/>
    <property type="evidence" value="ECO:0007669"/>
    <property type="project" value="InterPro"/>
</dbReference>
<dbReference type="InterPro" id="IPR006407">
    <property type="entry name" value="GlgB"/>
</dbReference>
<dbReference type="InterPro" id="IPR054169">
    <property type="entry name" value="GlgB_N"/>
</dbReference>
<dbReference type="FunFam" id="2.60.40.1180:FF:000002">
    <property type="entry name" value="1,4-alpha-glucan branching enzyme GlgB"/>
    <property type="match status" value="1"/>
</dbReference>
<evidence type="ECO:0000256" key="2">
    <source>
        <dbReference type="ARBA" id="ARBA00002953"/>
    </source>
</evidence>
<dbReference type="FunFam" id="3.20.20.80:FF:000003">
    <property type="entry name" value="1,4-alpha-glucan branching enzyme GlgB"/>
    <property type="match status" value="1"/>
</dbReference>
<evidence type="ECO:0000256" key="8">
    <source>
        <dbReference type="ARBA" id="ARBA00023056"/>
    </source>
</evidence>
<proteinExistence type="inferred from homology"/>
<dbReference type="EC" id="2.4.1.18" evidence="10"/>
<dbReference type="Gene3D" id="3.20.20.80">
    <property type="entry name" value="Glycosidases"/>
    <property type="match status" value="1"/>
</dbReference>
<keyword evidence="5 10" id="KW-0321">Glycogen metabolism</keyword>
<dbReference type="GO" id="GO:0003844">
    <property type="term" value="F:1,4-alpha-glucan branching enzyme activity"/>
    <property type="evidence" value="ECO:0007669"/>
    <property type="project" value="UniProtKB-UniRule"/>
</dbReference>
<sequence length="754" mass="86660">MHDKHNGERLKNVALRDHAIKQREKNMPVLPDRDVINQLISGNYADPFSLLGMHVTAAGLQVRALFPDASEVWLVDAQTGRRVTQLDCLEPRGFFCATVPRRKNPFHYQFSVKWQQHQQLLEDPYRFGTLLQEIDSWLLAEGTHLRPYERLGAHLSELDGVAGVSFAVWAPNAQRVSVVGEFNFWDGRRHPMRLRKENGIWELFLPGVSAGQLYKYEIIDCYGNTQLKADPYAFEAQMRPDTASLVAPLPEVVENTTQRQQANGFDRPVSIYEVHLGSWRRHSDNNFWLSYQELAEQLIPYVKQMGFTHLELLPINEHPFDGSWGYQPLGLYAPTRRFGTPAEFRAFVAAAHQAGINVILDWVPGHFPSDAYGLANFDGTALYEYADPREGFHQDWNTLIYNYGRHEVRNYLAGNAFFWLERYGIDGLRVDAVASMIYRDYSRAEGEWVPNYYGGNENLEAIAFLRYTNHTLGKARPGAVTLAEESTDYPGVTLPPESNGLGFHYKWNLGWMHDTLNYMQCDPVHRKYHHNQMTFGMLYAYTENFVLPISHDEVVHGKRSVLDRMPGDAWQKFANLRAYYGFMWAHPGKKLLFMGCEFAQGREWNFDTSLDWHLLEGLDGWHHGVQRLVRDLNHCYQNTPPLYQRDYLPDGFEWLVVDDFDNSVFAFARYDADGNQLIAVSNFTPVPRHQYRIGLSQPGTYREILNTDSHHYHGSNTGNQGRVQSQAIGSHGRDHSIDITVPPLATLYLLREAP</sequence>
<dbReference type="Pfam" id="PF02922">
    <property type="entry name" value="CBM_48"/>
    <property type="match status" value="1"/>
</dbReference>
<dbReference type="PANTHER" id="PTHR43651">
    <property type="entry name" value="1,4-ALPHA-GLUCAN-BRANCHING ENZYME"/>
    <property type="match status" value="1"/>
</dbReference>